<evidence type="ECO:0000313" key="2">
    <source>
        <dbReference type="EMBL" id="VDS05008.1"/>
    </source>
</evidence>
<dbReference type="PANTHER" id="PTHR33993:SF1">
    <property type="entry name" value="GLYOXALASE FAMILY PROTEIN"/>
    <property type="match status" value="1"/>
</dbReference>
<name>A0A3S5D3G0_9HYPH</name>
<dbReference type="PANTHER" id="PTHR33993">
    <property type="entry name" value="GLYOXALASE-RELATED"/>
    <property type="match status" value="1"/>
</dbReference>
<dbReference type="PROSITE" id="PS51819">
    <property type="entry name" value="VOC"/>
    <property type="match status" value="1"/>
</dbReference>
<evidence type="ECO:0000313" key="3">
    <source>
        <dbReference type="Proteomes" id="UP000268844"/>
    </source>
</evidence>
<protein>
    <submittedName>
        <fullName evidence="2">Glyoxalase-like domain protein</fullName>
    </submittedName>
</protein>
<gene>
    <name evidence="2" type="ORF">DEVEQU_02149</name>
</gene>
<dbReference type="InterPro" id="IPR041581">
    <property type="entry name" value="Glyoxalase_6"/>
</dbReference>
<dbReference type="AlphaFoldDB" id="A0A3S5D3G0"/>
<dbReference type="InterPro" id="IPR029068">
    <property type="entry name" value="Glyas_Bleomycin-R_OHBP_Dase"/>
</dbReference>
<evidence type="ECO:0000259" key="1">
    <source>
        <dbReference type="PROSITE" id="PS51819"/>
    </source>
</evidence>
<dbReference type="RefSeq" id="WP_126150539.1">
    <property type="nucleotide sequence ID" value="NZ_JBHTMH010000004.1"/>
</dbReference>
<dbReference type="OrthoDB" id="9792323at2"/>
<reference evidence="2 3" key="1">
    <citation type="submission" date="2018-12" db="EMBL/GenBank/DDBJ databases">
        <authorList>
            <person name="Criscuolo A."/>
        </authorList>
    </citation>
    <scope>NUCLEOTIDE SEQUENCE [LARGE SCALE GENOMIC DNA]</scope>
    <source>
        <strain evidence="2">ACIP1116281</strain>
    </source>
</reference>
<dbReference type="Pfam" id="PF18029">
    <property type="entry name" value="Glyoxalase_6"/>
    <property type="match status" value="1"/>
</dbReference>
<dbReference type="EMBL" id="UZWD01000025">
    <property type="protein sequence ID" value="VDS05008.1"/>
    <property type="molecule type" value="Genomic_DNA"/>
</dbReference>
<dbReference type="Gene3D" id="3.10.180.10">
    <property type="entry name" value="2,3-Dihydroxybiphenyl 1,2-Dioxygenase, domain 1"/>
    <property type="match status" value="1"/>
</dbReference>
<proteinExistence type="predicted"/>
<sequence>MADQLDYIEFPSTNRAKTSDFFRDAFGWAMISYGPDYDALDGAGIDGGIDQAEERVAVTMAVVRTDDLDAAEARVIAAGGVLTRSQFDYPGGRRFHFREPGGNEMAVYVTRDE</sequence>
<accession>A0A3S5D3G0</accession>
<dbReference type="SUPFAM" id="SSF54593">
    <property type="entry name" value="Glyoxalase/Bleomycin resistance protein/Dihydroxybiphenyl dioxygenase"/>
    <property type="match status" value="1"/>
</dbReference>
<organism evidence="2 3">
    <name type="scientific">Devosia equisanguinis</name>
    <dbReference type="NCBI Taxonomy" id="2490941"/>
    <lineage>
        <taxon>Bacteria</taxon>
        <taxon>Pseudomonadati</taxon>
        <taxon>Pseudomonadota</taxon>
        <taxon>Alphaproteobacteria</taxon>
        <taxon>Hyphomicrobiales</taxon>
        <taxon>Devosiaceae</taxon>
        <taxon>Devosia</taxon>
    </lineage>
</organism>
<dbReference type="Proteomes" id="UP000268844">
    <property type="component" value="Unassembled WGS sequence"/>
</dbReference>
<dbReference type="InterPro" id="IPR037523">
    <property type="entry name" value="VOC_core"/>
</dbReference>
<feature type="domain" description="VOC" evidence="1">
    <location>
        <begin position="4"/>
        <end position="110"/>
    </location>
</feature>
<dbReference type="InterPro" id="IPR052164">
    <property type="entry name" value="Anthracycline_SecMetBiosynth"/>
</dbReference>
<keyword evidence="3" id="KW-1185">Reference proteome</keyword>